<comment type="caution">
    <text evidence="2">The sequence shown here is derived from an EMBL/GenBank/DDBJ whole genome shotgun (WGS) entry which is preliminary data.</text>
</comment>
<protein>
    <submittedName>
        <fullName evidence="2">InlB B-repeat-containing protein</fullName>
    </submittedName>
</protein>
<dbReference type="Pfam" id="PF09479">
    <property type="entry name" value="Flg_new"/>
    <property type="match status" value="1"/>
</dbReference>
<dbReference type="Proteomes" id="UP001143391">
    <property type="component" value="Unassembled WGS sequence"/>
</dbReference>
<reference evidence="2" key="1">
    <citation type="submission" date="2022-07" db="EMBL/GenBank/DDBJ databases">
        <title>Marinobacter iranensis a new bacterium isolate from a hipersaline lake in Iran.</title>
        <authorList>
            <person name="Mohammad A.M.A."/>
            <person name="Cristina S.-P."/>
            <person name="Antonio V."/>
        </authorList>
    </citation>
    <scope>NUCLEOTIDE SEQUENCE</scope>
    <source>
        <strain evidence="2">71-i</strain>
    </source>
</reference>
<gene>
    <name evidence="2" type="ORF">NLU14_21750</name>
</gene>
<dbReference type="InterPro" id="IPR013378">
    <property type="entry name" value="InlB-like_B-rpt"/>
</dbReference>
<dbReference type="RefSeq" id="WP_275710537.1">
    <property type="nucleotide sequence ID" value="NZ_JANCMW010000134.1"/>
</dbReference>
<keyword evidence="3" id="KW-1185">Reference proteome</keyword>
<feature type="non-terminal residue" evidence="2">
    <location>
        <position position="85"/>
    </location>
</feature>
<comment type="subcellular location">
    <subcellularLocation>
        <location evidence="1">Cell envelope</location>
    </subcellularLocation>
</comment>
<dbReference type="InterPro" id="IPR042229">
    <property type="entry name" value="Listeria/Bacterioides_rpt_sf"/>
</dbReference>
<evidence type="ECO:0000256" key="1">
    <source>
        <dbReference type="ARBA" id="ARBA00004196"/>
    </source>
</evidence>
<proteinExistence type="predicted"/>
<evidence type="ECO:0000313" key="3">
    <source>
        <dbReference type="Proteomes" id="UP001143391"/>
    </source>
</evidence>
<name>A0ABT5YGN0_9GAMM</name>
<dbReference type="NCBIfam" id="TIGR02543">
    <property type="entry name" value="List_Bact_rpt"/>
    <property type="match status" value="1"/>
</dbReference>
<dbReference type="EMBL" id="JANCMW010000134">
    <property type="protein sequence ID" value="MDF0752853.1"/>
    <property type="molecule type" value="Genomic_DNA"/>
</dbReference>
<dbReference type="Gene3D" id="2.60.40.4270">
    <property type="entry name" value="Listeria-Bacteroides repeat domain"/>
    <property type="match status" value="1"/>
</dbReference>
<accession>A0ABT5YGN0</accession>
<evidence type="ECO:0000313" key="2">
    <source>
        <dbReference type="EMBL" id="MDF0752853.1"/>
    </source>
</evidence>
<sequence length="85" mass="8702">MSNAGGFVKSGYAFVGWTLSADGSGTVYKNGDKLTMGASDVTLYAKWEIDAGGVPDPVAAPKLSSLQLSAGVWSTAFASETTAYT</sequence>
<organism evidence="2 3">
    <name type="scientific">Marinobacter iranensis</name>
    <dbReference type="NCBI Taxonomy" id="2962607"/>
    <lineage>
        <taxon>Bacteria</taxon>
        <taxon>Pseudomonadati</taxon>
        <taxon>Pseudomonadota</taxon>
        <taxon>Gammaproteobacteria</taxon>
        <taxon>Pseudomonadales</taxon>
        <taxon>Marinobacteraceae</taxon>
        <taxon>Marinobacter</taxon>
    </lineage>
</organism>